<sequence length="229" mass="25134">MPPRRSRPPRSGALTDLPPLKIIKKIVLLQLSFYACATSLILFTCLVTGTAFSPSLIFSWDSLRGDTTLGWILGLVWMLNSFLCVIFLLIIVSRSKLVPDFTLTTHSIHVVIVALYTRSVPTNLLWWSLQFASSALMTFIGIWACQYRELKPISFGGLGGSSSTANTADSNSQPGDPSSQDPEVGDANKESESGHQFLSISRGRGRGRNRDASDDYEMVTMKDVEEGVV</sequence>
<feature type="transmembrane region" description="Helical" evidence="10">
    <location>
        <begin position="124"/>
        <end position="145"/>
    </location>
</feature>
<keyword evidence="3" id="KW-0813">Transport</keyword>
<name>A0A232LV34_9EURO</name>
<keyword evidence="7" id="KW-0333">Golgi apparatus</keyword>
<dbReference type="InterPro" id="IPR019185">
    <property type="entry name" value="Integral_membrane_SYS1-rel"/>
</dbReference>
<dbReference type="Proteomes" id="UP000243515">
    <property type="component" value="Unassembled WGS sequence"/>
</dbReference>
<evidence type="ECO:0000256" key="3">
    <source>
        <dbReference type="ARBA" id="ARBA00022448"/>
    </source>
</evidence>
<evidence type="ECO:0000256" key="5">
    <source>
        <dbReference type="ARBA" id="ARBA00022927"/>
    </source>
</evidence>
<dbReference type="GO" id="GO:0005829">
    <property type="term" value="C:cytosol"/>
    <property type="evidence" value="ECO:0007669"/>
    <property type="project" value="GOC"/>
</dbReference>
<evidence type="ECO:0000313" key="11">
    <source>
        <dbReference type="EMBL" id="OXV07976.1"/>
    </source>
</evidence>
<evidence type="ECO:0000256" key="8">
    <source>
        <dbReference type="ARBA" id="ARBA00023136"/>
    </source>
</evidence>
<dbReference type="AlphaFoldDB" id="A0A232LV34"/>
<evidence type="ECO:0000256" key="9">
    <source>
        <dbReference type="SAM" id="MobiDB-lite"/>
    </source>
</evidence>
<dbReference type="GO" id="GO:0043001">
    <property type="term" value="P:Golgi to plasma membrane protein transport"/>
    <property type="evidence" value="ECO:0007669"/>
    <property type="project" value="TreeGrafter"/>
</dbReference>
<accession>A0A232LV34</accession>
<feature type="transmembrane region" description="Helical" evidence="10">
    <location>
        <begin position="31"/>
        <end position="57"/>
    </location>
</feature>
<dbReference type="GO" id="GO:0000139">
    <property type="term" value="C:Golgi membrane"/>
    <property type="evidence" value="ECO:0007669"/>
    <property type="project" value="UniProtKB-SubCell"/>
</dbReference>
<evidence type="ECO:0000256" key="4">
    <source>
        <dbReference type="ARBA" id="ARBA00022692"/>
    </source>
</evidence>
<feature type="transmembrane region" description="Helical" evidence="10">
    <location>
        <begin position="97"/>
        <end position="118"/>
    </location>
</feature>
<evidence type="ECO:0000256" key="10">
    <source>
        <dbReference type="SAM" id="Phobius"/>
    </source>
</evidence>
<dbReference type="GO" id="GO:0006895">
    <property type="term" value="P:Golgi to endosome transport"/>
    <property type="evidence" value="ECO:0007669"/>
    <property type="project" value="TreeGrafter"/>
</dbReference>
<feature type="transmembrane region" description="Helical" evidence="10">
    <location>
        <begin position="69"/>
        <end position="90"/>
    </location>
</feature>
<dbReference type="PANTHER" id="PTHR12952">
    <property type="entry name" value="SYS1"/>
    <property type="match status" value="1"/>
</dbReference>
<dbReference type="OrthoDB" id="542931at2759"/>
<dbReference type="Pfam" id="PF09801">
    <property type="entry name" value="SYS1"/>
    <property type="match status" value="1"/>
</dbReference>
<keyword evidence="8 10" id="KW-0472">Membrane</keyword>
<keyword evidence="4 10" id="KW-0812">Transmembrane</keyword>
<proteinExistence type="inferred from homology"/>
<dbReference type="GO" id="GO:0034067">
    <property type="term" value="P:protein localization to Golgi apparatus"/>
    <property type="evidence" value="ECO:0007669"/>
    <property type="project" value="TreeGrafter"/>
</dbReference>
<evidence type="ECO:0000256" key="7">
    <source>
        <dbReference type="ARBA" id="ARBA00023034"/>
    </source>
</evidence>
<keyword evidence="5" id="KW-0653">Protein transport</keyword>
<comment type="subcellular location">
    <subcellularLocation>
        <location evidence="1">Golgi apparatus membrane</location>
        <topology evidence="1">Multi-pass membrane protein</topology>
    </subcellularLocation>
</comment>
<reference evidence="11 12" key="1">
    <citation type="journal article" date="2015" name="Environ. Microbiol.">
        <title>Metagenome sequence of Elaphomyces granulatus from sporocarp tissue reveals Ascomycota ectomycorrhizal fingerprints of genome expansion and a Proteobacteria-rich microbiome.</title>
        <authorList>
            <person name="Quandt C.A."/>
            <person name="Kohler A."/>
            <person name="Hesse C.N."/>
            <person name="Sharpton T.J."/>
            <person name="Martin F."/>
            <person name="Spatafora J.W."/>
        </authorList>
    </citation>
    <scope>NUCLEOTIDE SEQUENCE [LARGE SCALE GENOMIC DNA]</scope>
    <source>
        <strain evidence="11 12">OSC145934</strain>
    </source>
</reference>
<dbReference type="GO" id="GO:0005802">
    <property type="term" value="C:trans-Golgi network"/>
    <property type="evidence" value="ECO:0007669"/>
    <property type="project" value="TreeGrafter"/>
</dbReference>
<evidence type="ECO:0000256" key="6">
    <source>
        <dbReference type="ARBA" id="ARBA00022989"/>
    </source>
</evidence>
<feature type="region of interest" description="Disordered" evidence="9">
    <location>
        <begin position="162"/>
        <end position="229"/>
    </location>
</feature>
<keyword evidence="12" id="KW-1185">Reference proteome</keyword>
<organism evidence="11 12">
    <name type="scientific">Elaphomyces granulatus</name>
    <dbReference type="NCBI Taxonomy" id="519963"/>
    <lineage>
        <taxon>Eukaryota</taxon>
        <taxon>Fungi</taxon>
        <taxon>Dikarya</taxon>
        <taxon>Ascomycota</taxon>
        <taxon>Pezizomycotina</taxon>
        <taxon>Eurotiomycetes</taxon>
        <taxon>Eurotiomycetidae</taxon>
        <taxon>Eurotiales</taxon>
        <taxon>Elaphomycetaceae</taxon>
        <taxon>Elaphomyces</taxon>
    </lineage>
</organism>
<gene>
    <name evidence="11" type="ORF">Egran_04260</name>
</gene>
<comment type="caution">
    <text evidence="11">The sequence shown here is derived from an EMBL/GenBank/DDBJ whole genome shotgun (WGS) entry which is preliminary data.</text>
</comment>
<evidence type="ECO:0000256" key="2">
    <source>
        <dbReference type="ARBA" id="ARBA00008160"/>
    </source>
</evidence>
<dbReference type="EMBL" id="NPHW01004400">
    <property type="protein sequence ID" value="OXV07976.1"/>
    <property type="molecule type" value="Genomic_DNA"/>
</dbReference>
<dbReference type="PANTHER" id="PTHR12952:SF0">
    <property type="entry name" value="PROTEIN SYS1 HOMOLOG"/>
    <property type="match status" value="1"/>
</dbReference>
<keyword evidence="6 10" id="KW-1133">Transmembrane helix</keyword>
<feature type="compositionally biased region" description="Basic and acidic residues" evidence="9">
    <location>
        <begin position="220"/>
        <end position="229"/>
    </location>
</feature>
<evidence type="ECO:0000313" key="12">
    <source>
        <dbReference type="Proteomes" id="UP000243515"/>
    </source>
</evidence>
<protein>
    <submittedName>
        <fullName evidence="11">Uncharacterized protein</fullName>
    </submittedName>
</protein>
<evidence type="ECO:0000256" key="1">
    <source>
        <dbReference type="ARBA" id="ARBA00004653"/>
    </source>
</evidence>
<feature type="compositionally biased region" description="Low complexity" evidence="9">
    <location>
        <begin position="162"/>
        <end position="172"/>
    </location>
</feature>
<comment type="similarity">
    <text evidence="2">Belongs to the SYS1 family.</text>
</comment>